<reference evidence="1" key="1">
    <citation type="journal article" date="2020" name="Stud. Mycol.">
        <title>101 Dothideomycetes genomes: a test case for predicting lifestyles and emergence of pathogens.</title>
        <authorList>
            <person name="Haridas S."/>
            <person name="Albert R."/>
            <person name="Binder M."/>
            <person name="Bloem J."/>
            <person name="Labutti K."/>
            <person name="Salamov A."/>
            <person name="Andreopoulos B."/>
            <person name="Baker S."/>
            <person name="Barry K."/>
            <person name="Bills G."/>
            <person name="Bluhm B."/>
            <person name="Cannon C."/>
            <person name="Castanera R."/>
            <person name="Culley D."/>
            <person name="Daum C."/>
            <person name="Ezra D."/>
            <person name="Gonzalez J."/>
            <person name="Henrissat B."/>
            <person name="Kuo A."/>
            <person name="Liang C."/>
            <person name="Lipzen A."/>
            <person name="Lutzoni F."/>
            <person name="Magnuson J."/>
            <person name="Mondo S."/>
            <person name="Nolan M."/>
            <person name="Ohm R."/>
            <person name="Pangilinan J."/>
            <person name="Park H.-J."/>
            <person name="Ramirez L."/>
            <person name="Alfaro M."/>
            <person name="Sun H."/>
            <person name="Tritt A."/>
            <person name="Yoshinaga Y."/>
            <person name="Zwiers L.-H."/>
            <person name="Turgeon B."/>
            <person name="Goodwin S."/>
            <person name="Spatafora J."/>
            <person name="Crous P."/>
            <person name="Grigoriev I."/>
        </authorList>
    </citation>
    <scope>NUCLEOTIDE SEQUENCE</scope>
    <source>
        <strain evidence="1">CBS 690.94</strain>
    </source>
</reference>
<accession>A0A9P4UF89</accession>
<evidence type="ECO:0000313" key="1">
    <source>
        <dbReference type="EMBL" id="KAF2448266.1"/>
    </source>
</evidence>
<comment type="caution">
    <text evidence="1">The sequence shown here is derived from an EMBL/GenBank/DDBJ whole genome shotgun (WGS) entry which is preliminary data.</text>
</comment>
<gene>
    <name evidence="1" type="ORF">P171DRAFT_428369</name>
</gene>
<evidence type="ECO:0008006" key="3">
    <source>
        <dbReference type="Google" id="ProtNLM"/>
    </source>
</evidence>
<dbReference type="Proteomes" id="UP000799764">
    <property type="component" value="Unassembled WGS sequence"/>
</dbReference>
<dbReference type="OrthoDB" id="5413827at2759"/>
<dbReference type="EMBL" id="MU001495">
    <property type="protein sequence ID" value="KAF2448266.1"/>
    <property type="molecule type" value="Genomic_DNA"/>
</dbReference>
<name>A0A9P4UF89_9PLEO</name>
<evidence type="ECO:0000313" key="2">
    <source>
        <dbReference type="Proteomes" id="UP000799764"/>
    </source>
</evidence>
<proteinExistence type="predicted"/>
<protein>
    <recommendedName>
        <fullName evidence="3">F-box domain-containing protein</fullName>
    </recommendedName>
</protein>
<keyword evidence="2" id="KW-1185">Reference proteome</keyword>
<dbReference type="AlphaFoldDB" id="A0A9P4UF89"/>
<organism evidence="1 2">
    <name type="scientific">Karstenula rhodostoma CBS 690.94</name>
    <dbReference type="NCBI Taxonomy" id="1392251"/>
    <lineage>
        <taxon>Eukaryota</taxon>
        <taxon>Fungi</taxon>
        <taxon>Dikarya</taxon>
        <taxon>Ascomycota</taxon>
        <taxon>Pezizomycotina</taxon>
        <taxon>Dothideomycetes</taxon>
        <taxon>Pleosporomycetidae</taxon>
        <taxon>Pleosporales</taxon>
        <taxon>Massarineae</taxon>
        <taxon>Didymosphaeriaceae</taxon>
        <taxon>Karstenula</taxon>
    </lineage>
</organism>
<sequence>MTNLLDLSTEIRLQIVGYVFDTEARDVFTTTSRAGTELQPPPMHWWRLCACANVIRPLHKTDLKVDPSCGCSDPPNDVHDNSQDNAPRMSLFSVSKQIHNEAKDAFQNSIIAFRHSADLGSMLLAELPGQAPRKDLTTLELTICPRSPETHIWNLALRQLYLPHGTMVAPHPHFLMLKAVRILVRGKVSPSRIIGRGSEGWDALLWIFAFRYLALEGVLYVEVDAIGYAEVSLVEEEGIANETIGPTPQILSGYERKVREFLLEEFEPGEQDDVELSWYSYSHKLGEFGMVEDLDD</sequence>